<dbReference type="OrthoDB" id="26184at10239"/>
<dbReference type="GeneID" id="10327045"/>
<proteinExistence type="predicted"/>
<dbReference type="InterPro" id="IPR021503">
    <property type="entry name" value="DUF3110"/>
</dbReference>
<organism evidence="1 2">
    <name type="scientific">Prochlorococcus phage P-HM1</name>
    <dbReference type="NCBI Taxonomy" id="445700"/>
    <lineage>
        <taxon>Viruses</taxon>
        <taxon>Duplodnaviria</taxon>
        <taxon>Heunggongvirae</taxon>
        <taxon>Uroviricota</taxon>
        <taxon>Caudoviricetes</taxon>
        <taxon>Eurybiavirus</taxon>
        <taxon>Eurybiavirus PHM2</taxon>
    </lineage>
</organism>
<sequence length="84" mass="9583">MMYILAVTGKEKEGAYAVDENDKRKVYMFLDKDDAVRYAGLLEADDFPDMSVVEVNDQEIIEACVKHGHEYFVVTPDDIVIPPR</sequence>
<protein>
    <recommendedName>
        <fullName evidence="3">DUF3110 domain-containing protein</fullName>
    </recommendedName>
</protein>
<dbReference type="KEGG" id="vg:10327045"/>
<dbReference type="EMBL" id="GU071101">
    <property type="protein sequence ID" value="ADO98756.1"/>
    <property type="molecule type" value="Genomic_DNA"/>
</dbReference>
<gene>
    <name evidence="1" type="ORF">PHM1_132</name>
</gene>
<name>E3SMW3_9CAUD</name>
<evidence type="ECO:0000313" key="1">
    <source>
        <dbReference type="EMBL" id="ADO98756.1"/>
    </source>
</evidence>
<dbReference type="Pfam" id="PF11360">
    <property type="entry name" value="DUF3110"/>
    <property type="match status" value="1"/>
</dbReference>
<dbReference type="RefSeq" id="YP_004322557.1">
    <property type="nucleotide sequence ID" value="NC_015280.1"/>
</dbReference>
<evidence type="ECO:0000313" key="2">
    <source>
        <dbReference type="Proteomes" id="UP000006530"/>
    </source>
</evidence>
<evidence type="ECO:0008006" key="3">
    <source>
        <dbReference type="Google" id="ProtNLM"/>
    </source>
</evidence>
<reference evidence="1 2" key="1">
    <citation type="journal article" date="2010" name="Environ. Microbiol.">
        <title>Genomic analysis of oceanic cyanobacterial myoviruses compared with T4-like myoviruses from diverse hosts and environments.</title>
        <authorList>
            <person name="Sullivan M.B."/>
            <person name="Huang K.H."/>
            <person name="Ignacio-Espinoza J.C."/>
            <person name="Berlin A.M."/>
            <person name="Kelly L."/>
            <person name="Weigele P.R."/>
            <person name="DeFrancesco A.S."/>
            <person name="Kern S.E."/>
            <person name="Thompson L.R."/>
            <person name="Young S."/>
            <person name="Yandava C."/>
            <person name="Fu R."/>
            <person name="Krastins B."/>
            <person name="Chase M."/>
            <person name="Sarracino D."/>
            <person name="Osburne M.S."/>
            <person name="Henn M.R."/>
            <person name="Chisholm S.W."/>
        </authorList>
    </citation>
    <scope>NUCLEOTIDE SEQUENCE [LARGE SCALE GENOMIC DNA]</scope>
    <source>
        <strain evidence="1">M4-247</strain>
    </source>
</reference>
<accession>E3SMW3</accession>
<keyword evidence="2" id="KW-1185">Reference proteome</keyword>
<dbReference type="Proteomes" id="UP000006530">
    <property type="component" value="Segment"/>
</dbReference>